<organism evidence="1 2">
    <name type="scientific">Halomicrobium mukohataei</name>
    <dbReference type="NCBI Taxonomy" id="57705"/>
    <lineage>
        <taxon>Archaea</taxon>
        <taxon>Methanobacteriati</taxon>
        <taxon>Methanobacteriota</taxon>
        <taxon>Stenosarchaea group</taxon>
        <taxon>Halobacteria</taxon>
        <taxon>Halobacteriales</taxon>
        <taxon>Haloarculaceae</taxon>
        <taxon>Halomicrobium</taxon>
    </lineage>
</organism>
<dbReference type="KEGG" id="halz:E5139_04485"/>
<reference evidence="1 2" key="2">
    <citation type="submission" date="2019-04" db="EMBL/GenBank/DDBJ databases">
        <authorList>
            <person name="Yang S."/>
            <person name="Wei W."/>
        </authorList>
    </citation>
    <scope>NUCLEOTIDE SEQUENCE [LARGE SCALE GENOMIC DNA]</scope>
    <source>
        <strain evidence="2">ZP60</strain>
    </source>
</reference>
<evidence type="ECO:0000313" key="2">
    <source>
        <dbReference type="Proteomes" id="UP000297053"/>
    </source>
</evidence>
<dbReference type="EMBL" id="CP039375">
    <property type="protein sequence ID" value="QCD64929.1"/>
    <property type="molecule type" value="Genomic_DNA"/>
</dbReference>
<accession>A0A4D6KDB1</accession>
<protein>
    <submittedName>
        <fullName evidence="1">Uncharacterized protein</fullName>
    </submittedName>
</protein>
<dbReference type="Proteomes" id="UP000297053">
    <property type="component" value="Chromosome"/>
</dbReference>
<dbReference type="RefSeq" id="WP_012807769.1">
    <property type="nucleotide sequence ID" value="NZ_CP039375.1"/>
</dbReference>
<sequence>MVSVARLERLAVAVVAVTLLLTGPFGVVDATARNPTTVGDGRANATVERLDTSALVVEGGRFGTGVDYLRIPDATISVSDIEGRPRLVYRVSVPELGVDRTTTRLLSGGQSETVRLGMRDRGLDPDGVTEQRYRATITVRVQSFEYDQTVFEADETVEVRP</sequence>
<dbReference type="OMA" id="GEPRIVY"/>
<dbReference type="AlphaFoldDB" id="A0A4D6KDB1"/>
<evidence type="ECO:0000313" key="1">
    <source>
        <dbReference type="EMBL" id="QCD64929.1"/>
    </source>
</evidence>
<dbReference type="GeneID" id="42178167"/>
<reference evidence="1 2" key="1">
    <citation type="submission" date="2019-04" db="EMBL/GenBank/DDBJ databases">
        <title>Complete genome sequence of Arthrobacter sp. ZXY-2 associated with effective atrazine degradation and salt adaptation.</title>
        <authorList>
            <person name="Zhao X."/>
        </authorList>
    </citation>
    <scope>NUCLEOTIDE SEQUENCE [LARGE SCALE GENOMIC DNA]</scope>
    <source>
        <strain evidence="2">ZP60</strain>
    </source>
</reference>
<name>A0A4D6KDB1_9EURY</name>
<gene>
    <name evidence="1" type="ORF">E5139_04485</name>
</gene>
<proteinExistence type="predicted"/>